<reference evidence="2 3" key="1">
    <citation type="submission" date="2021-12" db="EMBL/GenBank/DDBJ databases">
        <title>Genome seq of p7.</title>
        <authorList>
            <person name="Seo T."/>
        </authorList>
    </citation>
    <scope>NUCLEOTIDE SEQUENCE [LARGE SCALE GENOMIC DNA]</scope>
    <source>
        <strain evidence="2 3">P7</strain>
    </source>
</reference>
<organism evidence="2 3">
    <name type="scientific">Pelomonas caseinilytica</name>
    <dbReference type="NCBI Taxonomy" id="2906763"/>
    <lineage>
        <taxon>Bacteria</taxon>
        <taxon>Pseudomonadati</taxon>
        <taxon>Pseudomonadota</taxon>
        <taxon>Betaproteobacteria</taxon>
        <taxon>Burkholderiales</taxon>
        <taxon>Sphaerotilaceae</taxon>
        <taxon>Roseateles</taxon>
    </lineage>
</organism>
<dbReference type="Gene3D" id="3.40.30.10">
    <property type="entry name" value="Glutaredoxin"/>
    <property type="match status" value="1"/>
</dbReference>
<dbReference type="InterPro" id="IPR036249">
    <property type="entry name" value="Thioredoxin-like_sf"/>
</dbReference>
<evidence type="ECO:0000313" key="2">
    <source>
        <dbReference type="EMBL" id="MCE4536033.1"/>
    </source>
</evidence>
<dbReference type="Proteomes" id="UP001201463">
    <property type="component" value="Unassembled WGS sequence"/>
</dbReference>
<keyword evidence="3" id="KW-1185">Reference proteome</keyword>
<dbReference type="EMBL" id="JAJTWT010000001">
    <property type="protein sequence ID" value="MCE4536033.1"/>
    <property type="molecule type" value="Genomic_DNA"/>
</dbReference>
<sequence>MKPTLHYVFDPLCGWCYGASLAVGIVAATGAAQLRLLPSGLFQGDGARPMDDNFAAYAWSNDQRIQHLTGQLFSQRYRDGVLADRRQRFDSGPATLALSAVALTAPEQEVQALAAIQRARYVDGQDVTSPDVLAATLAALGLTQAARRFQAADPAVQATADARIAQARALMQRHGARGVPTFIREAGGHERLLDSRSAYGDPGALAAQLMAA</sequence>
<dbReference type="RefSeq" id="WP_233388947.1">
    <property type="nucleotide sequence ID" value="NZ_JAJTWT010000001.1"/>
</dbReference>
<evidence type="ECO:0000259" key="1">
    <source>
        <dbReference type="Pfam" id="PF01323"/>
    </source>
</evidence>
<gene>
    <name evidence="2" type="ORF">LXT12_02005</name>
</gene>
<evidence type="ECO:0000313" key="3">
    <source>
        <dbReference type="Proteomes" id="UP001201463"/>
    </source>
</evidence>
<proteinExistence type="predicted"/>
<dbReference type="SUPFAM" id="SSF52833">
    <property type="entry name" value="Thioredoxin-like"/>
    <property type="match status" value="1"/>
</dbReference>
<dbReference type="CDD" id="cd03025">
    <property type="entry name" value="DsbA_FrnE_like"/>
    <property type="match status" value="1"/>
</dbReference>
<protein>
    <submittedName>
        <fullName evidence="2">DsbA family protein</fullName>
    </submittedName>
</protein>
<dbReference type="InterPro" id="IPR001853">
    <property type="entry name" value="DSBA-like_thioredoxin_dom"/>
</dbReference>
<name>A0ABS8X924_9BURK</name>
<accession>A0ABS8X924</accession>
<dbReference type="Pfam" id="PF01323">
    <property type="entry name" value="DSBA"/>
    <property type="match status" value="1"/>
</dbReference>
<feature type="domain" description="DSBA-like thioredoxin" evidence="1">
    <location>
        <begin position="5"/>
        <end position="184"/>
    </location>
</feature>
<comment type="caution">
    <text evidence="2">The sequence shown here is derived from an EMBL/GenBank/DDBJ whole genome shotgun (WGS) entry which is preliminary data.</text>
</comment>